<protein>
    <recommendedName>
        <fullName evidence="4">Large ribosomal subunit protein bL27m</fullName>
    </recommendedName>
</protein>
<evidence type="ECO:0000256" key="3">
    <source>
        <dbReference type="ARBA" id="ARBA00023274"/>
    </source>
</evidence>
<gene>
    <name evidence="6" type="ORF">A1Q2_06837</name>
</gene>
<dbReference type="PANTHER" id="PTHR15893">
    <property type="entry name" value="RIBOSOMAL PROTEIN L27"/>
    <property type="match status" value="1"/>
</dbReference>
<dbReference type="PRINTS" id="PR00063">
    <property type="entry name" value="RIBOSOMALL27"/>
</dbReference>
<evidence type="ECO:0000313" key="7">
    <source>
        <dbReference type="Proteomes" id="UP000006757"/>
    </source>
</evidence>
<dbReference type="GO" id="GO:0005762">
    <property type="term" value="C:mitochondrial large ribosomal subunit"/>
    <property type="evidence" value="ECO:0007669"/>
    <property type="project" value="TreeGrafter"/>
</dbReference>
<reference evidence="6 7" key="1">
    <citation type="journal article" date="2012" name="Eukaryot. Cell">
        <title>Genome sequence of the Trichosporon asahii environmental strain CBS 8904.</title>
        <authorList>
            <person name="Yang R.Y."/>
            <person name="Li H.T."/>
            <person name="Zhu H."/>
            <person name="Zhou G.P."/>
            <person name="Wang M."/>
            <person name="Wang L."/>
        </authorList>
    </citation>
    <scope>NUCLEOTIDE SEQUENCE [LARGE SCALE GENOMIC DNA]</scope>
    <source>
        <strain evidence="6 7">CBS 8904</strain>
    </source>
</reference>
<evidence type="ECO:0000256" key="4">
    <source>
        <dbReference type="ARBA" id="ARBA00035267"/>
    </source>
</evidence>
<dbReference type="InParanoid" id="K1VI95"/>
<dbReference type="InterPro" id="IPR018261">
    <property type="entry name" value="Ribosomal_bL27_CS"/>
</dbReference>
<evidence type="ECO:0000256" key="1">
    <source>
        <dbReference type="ARBA" id="ARBA00010797"/>
    </source>
</evidence>
<dbReference type="Gene3D" id="2.40.50.100">
    <property type="match status" value="1"/>
</dbReference>
<dbReference type="NCBIfam" id="TIGR00062">
    <property type="entry name" value="L27"/>
    <property type="match status" value="1"/>
</dbReference>
<keyword evidence="2 6" id="KW-0689">Ribosomal protein</keyword>
<dbReference type="Pfam" id="PF01016">
    <property type="entry name" value="Ribosomal_L27"/>
    <property type="match status" value="1"/>
</dbReference>
<comment type="similarity">
    <text evidence="1">Belongs to the bacterial ribosomal protein bL27 family.</text>
</comment>
<evidence type="ECO:0000313" key="6">
    <source>
        <dbReference type="EMBL" id="EKC98866.1"/>
    </source>
</evidence>
<dbReference type="InterPro" id="IPR001684">
    <property type="entry name" value="Ribosomal_bL27"/>
</dbReference>
<dbReference type="AlphaFoldDB" id="K1VI95"/>
<organism evidence="6 7">
    <name type="scientific">Trichosporon asahii var. asahii (strain CBS 8904)</name>
    <name type="common">Yeast</name>
    <dbReference type="NCBI Taxonomy" id="1220162"/>
    <lineage>
        <taxon>Eukaryota</taxon>
        <taxon>Fungi</taxon>
        <taxon>Dikarya</taxon>
        <taxon>Basidiomycota</taxon>
        <taxon>Agaricomycotina</taxon>
        <taxon>Tremellomycetes</taxon>
        <taxon>Trichosporonales</taxon>
        <taxon>Trichosporonaceae</taxon>
        <taxon>Trichosporon</taxon>
    </lineage>
</organism>
<dbReference type="STRING" id="1220162.K1VI95"/>
<proteinExistence type="inferred from homology"/>
<dbReference type="PROSITE" id="PS00831">
    <property type="entry name" value="RIBOSOMAL_L27"/>
    <property type="match status" value="1"/>
</dbReference>
<dbReference type="FunFam" id="2.40.50.100:FF:000020">
    <property type="entry name" value="50S ribosomal protein L27"/>
    <property type="match status" value="1"/>
</dbReference>
<keyword evidence="7" id="KW-1185">Reference proteome</keyword>
<dbReference type="HOGENOM" id="CLU_095424_3_2_1"/>
<dbReference type="EMBL" id="AMBO01000379">
    <property type="protein sequence ID" value="EKC98866.1"/>
    <property type="molecule type" value="Genomic_DNA"/>
</dbReference>
<dbReference type="SUPFAM" id="SSF110324">
    <property type="entry name" value="Ribosomal L27 protein-like"/>
    <property type="match status" value="1"/>
</dbReference>
<dbReference type="PANTHER" id="PTHR15893:SF0">
    <property type="entry name" value="LARGE RIBOSOMAL SUBUNIT PROTEIN BL27M"/>
    <property type="match status" value="1"/>
</dbReference>
<sequence length="203" mass="22487">MIGIGAHLSRSRALQQTALGGEIRQMLFNGNAPQIRTSTKRGGGSSRNGRDSSGKRLGLKKFSPEEYVLPGQIIVRQRGTKVHPGQHIGIGRDHTLYALEPGYVKYYTARTHYPHRGEAAEYHEALREMEAAGADMSGKITSAIAARNRGNADVKKPRGMRQYVGIVRTKEERLPRDEEAVGRDRVFRGWPKETPETADVPSV</sequence>
<name>K1VI95_TRIAC</name>
<evidence type="ECO:0000256" key="5">
    <source>
        <dbReference type="SAM" id="MobiDB-lite"/>
    </source>
</evidence>
<dbReference type="Proteomes" id="UP000006757">
    <property type="component" value="Unassembled WGS sequence"/>
</dbReference>
<keyword evidence="3" id="KW-0687">Ribonucleoprotein</keyword>
<dbReference type="GO" id="GO:0003735">
    <property type="term" value="F:structural constituent of ribosome"/>
    <property type="evidence" value="ECO:0007669"/>
    <property type="project" value="InterPro"/>
</dbReference>
<comment type="caution">
    <text evidence="6">The sequence shown here is derived from an EMBL/GenBank/DDBJ whole genome shotgun (WGS) entry which is preliminary data.</text>
</comment>
<dbReference type="GO" id="GO:0006412">
    <property type="term" value="P:translation"/>
    <property type="evidence" value="ECO:0007669"/>
    <property type="project" value="InterPro"/>
</dbReference>
<accession>K1VI95</accession>
<feature type="region of interest" description="Disordered" evidence="5">
    <location>
        <begin position="30"/>
        <end position="61"/>
    </location>
</feature>
<dbReference type="eggNOG" id="KOG4600">
    <property type="taxonomic scope" value="Eukaryota"/>
</dbReference>
<evidence type="ECO:0000256" key="2">
    <source>
        <dbReference type="ARBA" id="ARBA00022980"/>
    </source>
</evidence>
<dbReference type="OrthoDB" id="1867012at2759"/>